<evidence type="ECO:0000256" key="4">
    <source>
        <dbReference type="RuleBase" id="RU004417"/>
    </source>
</evidence>
<dbReference type="SMART" id="SM00839">
    <property type="entry name" value="ELFV_dehydrog"/>
    <property type="match status" value="1"/>
</dbReference>
<evidence type="ECO:0000259" key="5">
    <source>
        <dbReference type="SMART" id="SM00839"/>
    </source>
</evidence>
<dbReference type="InterPro" id="IPR014362">
    <property type="entry name" value="Glu_DH"/>
</dbReference>
<protein>
    <recommendedName>
        <fullName evidence="3">Glutamate dehydrogenase</fullName>
    </recommendedName>
</protein>
<sequence length="478" mass="53014">MAKAKMLTQEPHYNFFHSVEMSFDKAAQFTKWESGILEQIKACNAVYRMKFPVRVGDGIEVIEAYRVQHSHHKLPCKGGIRFSEEVNQDEVMALAALMTYKCAIVNVPFGGAKGGIRINPRNYSPFQLENITRRYTAELVKKNFIGPGIDVPAPDYGTGEREMSWILDTYMSLRPGEIDGYGCVTGKPVSQGGVRGRKEATGLGVFYGLRELCNVKEDMKRLGLEPGLEGKTVVVQGMGNVGYHAAKYFHEAGAKVICLIEWDGAIYNQKGLDPDAVLKHRNETGSITGFPGAKNLKKNTDGLEMDCDILIPAALENVIHEENAPRIKAKIIGEAANGPITPEADDILSKKGVIVVPDMFLNAGGVTVSYFEWLKNLSHVRYGRLGKRFDENMNIHILGQIEELTGKKVSEKERKFIAHGADEVDLVYSGLEETMITALHEVREKSLEHKKIKDMRTAAYVCAIDKVGSAYEQLGIFP</sequence>
<dbReference type="Gene3D" id="3.40.50.10860">
    <property type="entry name" value="Leucine Dehydrogenase, chain A, domain 1"/>
    <property type="match status" value="1"/>
</dbReference>
<dbReference type="InterPro" id="IPR006096">
    <property type="entry name" value="Glu/Leu/Phe/Val/Trp_DH_C"/>
</dbReference>
<gene>
    <name evidence="6" type="ORF">WJU16_17895</name>
</gene>
<dbReference type="PROSITE" id="PS00074">
    <property type="entry name" value="GLFV_DEHYDROGENASE"/>
    <property type="match status" value="1"/>
</dbReference>
<proteinExistence type="inferred from homology"/>
<dbReference type="Gene3D" id="3.40.50.720">
    <property type="entry name" value="NAD(P)-binding Rossmann-like Domain"/>
    <property type="match status" value="1"/>
</dbReference>
<dbReference type="RefSeq" id="WP_341834820.1">
    <property type="nucleotide sequence ID" value="NZ_CP149822.1"/>
</dbReference>
<evidence type="ECO:0000256" key="1">
    <source>
        <dbReference type="ARBA" id="ARBA00006382"/>
    </source>
</evidence>
<dbReference type="SUPFAM" id="SSF53223">
    <property type="entry name" value="Aminoacid dehydrogenase-like, N-terminal domain"/>
    <property type="match status" value="1"/>
</dbReference>
<dbReference type="InterPro" id="IPR046346">
    <property type="entry name" value="Aminoacid_DH-like_N_sf"/>
</dbReference>
<organism evidence="6 7">
    <name type="scientific">Chitinophaga pollutisoli</name>
    <dbReference type="NCBI Taxonomy" id="3133966"/>
    <lineage>
        <taxon>Bacteria</taxon>
        <taxon>Pseudomonadati</taxon>
        <taxon>Bacteroidota</taxon>
        <taxon>Chitinophagia</taxon>
        <taxon>Chitinophagales</taxon>
        <taxon>Chitinophagaceae</taxon>
        <taxon>Chitinophaga</taxon>
    </lineage>
</organism>
<dbReference type="InterPro" id="IPR006097">
    <property type="entry name" value="Glu/Leu/Phe/Val/Trp_DH_dimer"/>
</dbReference>
<dbReference type="EMBL" id="CP149822">
    <property type="protein sequence ID" value="WZN39854.1"/>
    <property type="molecule type" value="Genomic_DNA"/>
</dbReference>
<evidence type="ECO:0000256" key="2">
    <source>
        <dbReference type="ARBA" id="ARBA00023002"/>
    </source>
</evidence>
<dbReference type="InterPro" id="IPR036291">
    <property type="entry name" value="NAD(P)-bd_dom_sf"/>
</dbReference>
<dbReference type="InterPro" id="IPR033524">
    <property type="entry name" value="Glu/Leu/Phe/Val_DH_AS"/>
</dbReference>
<dbReference type="PIRSF" id="PIRSF000185">
    <property type="entry name" value="Glu_DH"/>
    <property type="match status" value="1"/>
</dbReference>
<evidence type="ECO:0000313" key="6">
    <source>
        <dbReference type="EMBL" id="WZN39854.1"/>
    </source>
</evidence>
<dbReference type="PANTHER" id="PTHR11606">
    <property type="entry name" value="GLUTAMATE DEHYDROGENASE"/>
    <property type="match status" value="1"/>
</dbReference>
<dbReference type="InterPro" id="IPR033922">
    <property type="entry name" value="NAD_bind_Glu_DH"/>
</dbReference>
<dbReference type="GO" id="GO:0016491">
    <property type="term" value="F:oxidoreductase activity"/>
    <property type="evidence" value="ECO:0007669"/>
    <property type="project" value="UniProtKB-KW"/>
</dbReference>
<dbReference type="Pfam" id="PF02812">
    <property type="entry name" value="ELFV_dehydrog_N"/>
    <property type="match status" value="1"/>
</dbReference>
<comment type="similarity">
    <text evidence="1 3 4">Belongs to the Glu/Leu/Phe/Val dehydrogenases family.</text>
</comment>
<reference evidence="7" key="1">
    <citation type="submission" date="2024-03" db="EMBL/GenBank/DDBJ databases">
        <title>Chitinophaga horti sp. nov., isolated from garden soil.</title>
        <authorList>
            <person name="Lee D.S."/>
            <person name="Han D.M."/>
            <person name="Baek J.H."/>
            <person name="Choi D.G."/>
            <person name="Jeon J.H."/>
            <person name="Jeon C.O."/>
        </authorList>
    </citation>
    <scope>NUCLEOTIDE SEQUENCE [LARGE SCALE GENOMIC DNA]</scope>
    <source>
        <strain evidence="7">GPA1</strain>
    </source>
</reference>
<keyword evidence="7" id="KW-1185">Reference proteome</keyword>
<dbReference type="Proteomes" id="UP001485459">
    <property type="component" value="Chromosome"/>
</dbReference>
<name>A0ABZ2YKC1_9BACT</name>
<dbReference type="SUPFAM" id="SSF51735">
    <property type="entry name" value="NAD(P)-binding Rossmann-fold domains"/>
    <property type="match status" value="1"/>
</dbReference>
<dbReference type="PANTHER" id="PTHR11606:SF13">
    <property type="entry name" value="GLUTAMATE DEHYDROGENASE 1, MITOCHONDRIAL"/>
    <property type="match status" value="1"/>
</dbReference>
<dbReference type="CDD" id="cd01076">
    <property type="entry name" value="NAD_bind_1_Glu_DH"/>
    <property type="match status" value="1"/>
</dbReference>
<dbReference type="PRINTS" id="PR00082">
    <property type="entry name" value="GLFDHDRGNASE"/>
</dbReference>
<dbReference type="InterPro" id="IPR006095">
    <property type="entry name" value="Glu/Leu/Phe/Val/Trp_DH"/>
</dbReference>
<evidence type="ECO:0000313" key="7">
    <source>
        <dbReference type="Proteomes" id="UP001485459"/>
    </source>
</evidence>
<evidence type="ECO:0000256" key="3">
    <source>
        <dbReference type="PIRNR" id="PIRNR000185"/>
    </source>
</evidence>
<dbReference type="Pfam" id="PF00208">
    <property type="entry name" value="ELFV_dehydrog"/>
    <property type="match status" value="1"/>
</dbReference>
<feature type="domain" description="Glutamate/phenylalanine/leucine/valine/L-tryptophan dehydrogenase C-terminal" evidence="5">
    <location>
        <begin position="194"/>
        <end position="475"/>
    </location>
</feature>
<keyword evidence="2 3" id="KW-0560">Oxidoreductase</keyword>
<accession>A0ABZ2YKC1</accession>